<evidence type="ECO:0000313" key="1">
    <source>
        <dbReference type="EMBL" id="CBL17207.1"/>
    </source>
</evidence>
<dbReference type="BioCyc" id="RCHA213810:RUM_RS05035-MONOMER"/>
<keyword evidence="2" id="KW-1185">Reference proteome</keyword>
<dbReference type="STRING" id="213810.RUM_10470"/>
<protein>
    <submittedName>
        <fullName evidence="1">Uncharacterized protein</fullName>
    </submittedName>
</protein>
<gene>
    <name evidence="1" type="ordered locus">RUM_10470</name>
</gene>
<reference evidence="1" key="2">
    <citation type="submission" date="2010-03" db="EMBL/GenBank/DDBJ databases">
        <authorList>
            <person name="Pajon A."/>
        </authorList>
    </citation>
    <scope>NUCLEOTIDE SEQUENCE</scope>
    <source>
        <strain evidence="1">Type strain: 18P13</strain>
    </source>
</reference>
<dbReference type="AlphaFoldDB" id="D4LC62"/>
<dbReference type="GeneID" id="83155800"/>
<dbReference type="KEGG" id="rch:RUM_10470"/>
<dbReference type="PATRIC" id="fig|213810.4.peg.947"/>
<reference evidence="1" key="1">
    <citation type="submission" date="2010-03" db="EMBL/GenBank/DDBJ databases">
        <title>The genome sequence of Ruminococcus sp. 18P13.</title>
        <authorList>
            <consortium name="metaHIT consortium -- http://www.metahit.eu/"/>
            <person name="Pajon A."/>
            <person name="Turner K."/>
            <person name="Parkhill J."/>
            <person name="Bernalier A."/>
        </authorList>
    </citation>
    <scope>NUCLEOTIDE SEQUENCE [LARGE SCALE GENOMIC DNA]</scope>
    <source>
        <strain evidence="1">Type strain: 18P13</strain>
    </source>
</reference>
<dbReference type="HOGENOM" id="CLU_2603896_0_0_9"/>
<accession>D4LC62</accession>
<name>D4LC62_RUMC1</name>
<dbReference type="RefSeq" id="WP_015558114.1">
    <property type="nucleotide sequence ID" value="NC_021039.1"/>
</dbReference>
<organism evidence="1 2">
    <name type="scientific">Ruminococcus champanellensis (strain DSM 18848 / JCM 17042 / KCTC 15320 / 18P13)</name>
    <dbReference type="NCBI Taxonomy" id="213810"/>
    <lineage>
        <taxon>Bacteria</taxon>
        <taxon>Bacillati</taxon>
        <taxon>Bacillota</taxon>
        <taxon>Clostridia</taxon>
        <taxon>Eubacteriales</taxon>
        <taxon>Oscillospiraceae</taxon>
        <taxon>Ruminococcus</taxon>
    </lineage>
</organism>
<dbReference type="EMBL" id="FP929052">
    <property type="protein sequence ID" value="CBL17207.1"/>
    <property type="molecule type" value="Genomic_DNA"/>
</dbReference>
<proteinExistence type="predicted"/>
<evidence type="ECO:0000313" key="2">
    <source>
        <dbReference type="Proteomes" id="UP000007054"/>
    </source>
</evidence>
<dbReference type="Proteomes" id="UP000007054">
    <property type="component" value="Chromosome"/>
</dbReference>
<sequence length="79" mass="9021">MNRAAEALYLLMLNSGKLDTAETEQAFYSAYDYILDMAECEENGEERGKVFDLLANVENQARRTAFQLGMHTALDLLRR</sequence>